<sequence length="541" mass="59428">MRPRPRHVNERTALLHNKKIDEPTPFTASLLIATFVPAMGGLLYGLDSALIQILIASPVFSHTYASDRSALLNWNTLNWGYHCLLVIGVCHAAYKCDGVGRSRCLVWAYGVFALANGLMAIDAIGILVVARLLIGWASGILLVACPCMILELAPTDLRVCLVGFFGLLMTAGQLTAQVLYVAVGSTKAASSSKTAWTTLELDDVFFFIGVISLLLALFAYRLPEPPLWLAISLPKDVDDQGIEAVAFILDRDIHDPSVHRRWRKLRLESAGICSSVSVSPSSACSWMYLWHFRLFTCQPTQLLTSCALVLALQLTGADSWMKIYAPAILYAAGLHPPAAGPSGPSIPTEPSSPVLQPLIVSGGDSLFSHHTPDMPFNNPYLMDTTALALTLAAMAISLGWFAEHARRQSLLSTGTFLMALCQCTMGLLVYGGGLKDWATGTLLIHPQLRPILLLCVYFFIAVYAFTWKSAWLVTCIERFPTCHRGRFTGVIVGLFFMAQWLCQACPPWHLWFSPSFIYFFYGAMSFLSSYLISSRIYPLAI</sequence>
<feature type="domain" description="Major facilitator superfamily (MFS) profile" evidence="7">
    <location>
        <begin position="33"/>
        <end position="541"/>
    </location>
</feature>
<dbReference type="InterPro" id="IPR020846">
    <property type="entry name" value="MFS_dom"/>
</dbReference>
<proteinExistence type="inferred from homology"/>
<accession>A0A1X2GEI4</accession>
<dbReference type="EMBL" id="MCGT01000019">
    <property type="protein sequence ID" value="ORX51963.1"/>
    <property type="molecule type" value="Genomic_DNA"/>
</dbReference>
<feature type="transmembrane region" description="Helical" evidence="6">
    <location>
        <begin position="133"/>
        <end position="152"/>
    </location>
</feature>
<dbReference type="GO" id="GO:0005351">
    <property type="term" value="F:carbohydrate:proton symporter activity"/>
    <property type="evidence" value="ECO:0007669"/>
    <property type="project" value="TreeGrafter"/>
</dbReference>
<evidence type="ECO:0000256" key="5">
    <source>
        <dbReference type="ARBA" id="ARBA00023136"/>
    </source>
</evidence>
<evidence type="ECO:0000256" key="3">
    <source>
        <dbReference type="ARBA" id="ARBA00022692"/>
    </source>
</evidence>
<evidence type="ECO:0000256" key="2">
    <source>
        <dbReference type="ARBA" id="ARBA00010992"/>
    </source>
</evidence>
<dbReference type="Pfam" id="PF00083">
    <property type="entry name" value="Sugar_tr"/>
    <property type="match status" value="2"/>
</dbReference>
<dbReference type="Proteomes" id="UP000242146">
    <property type="component" value="Unassembled WGS sequence"/>
</dbReference>
<keyword evidence="5 6" id="KW-0472">Membrane</keyword>
<evidence type="ECO:0000256" key="4">
    <source>
        <dbReference type="ARBA" id="ARBA00022989"/>
    </source>
</evidence>
<dbReference type="PANTHER" id="PTHR48022">
    <property type="entry name" value="PLASTIDIC GLUCOSE TRANSPORTER 4"/>
    <property type="match status" value="1"/>
</dbReference>
<feature type="transmembrane region" description="Helical" evidence="6">
    <location>
        <begin position="106"/>
        <end position="127"/>
    </location>
</feature>
<organism evidence="8 9">
    <name type="scientific">Hesseltinella vesiculosa</name>
    <dbReference type="NCBI Taxonomy" id="101127"/>
    <lineage>
        <taxon>Eukaryota</taxon>
        <taxon>Fungi</taxon>
        <taxon>Fungi incertae sedis</taxon>
        <taxon>Mucoromycota</taxon>
        <taxon>Mucoromycotina</taxon>
        <taxon>Mucoromycetes</taxon>
        <taxon>Mucorales</taxon>
        <taxon>Cunninghamellaceae</taxon>
        <taxon>Hesseltinella</taxon>
    </lineage>
</organism>
<evidence type="ECO:0000313" key="9">
    <source>
        <dbReference type="Proteomes" id="UP000242146"/>
    </source>
</evidence>
<evidence type="ECO:0000313" key="8">
    <source>
        <dbReference type="EMBL" id="ORX51963.1"/>
    </source>
</evidence>
<evidence type="ECO:0000259" key="7">
    <source>
        <dbReference type="PROSITE" id="PS50850"/>
    </source>
</evidence>
<dbReference type="AlphaFoldDB" id="A0A1X2GEI4"/>
<keyword evidence="3 6" id="KW-0812">Transmembrane</keyword>
<evidence type="ECO:0000256" key="6">
    <source>
        <dbReference type="SAM" id="Phobius"/>
    </source>
</evidence>
<feature type="transmembrane region" description="Helical" evidence="6">
    <location>
        <begin position="508"/>
        <end position="532"/>
    </location>
</feature>
<protein>
    <submittedName>
        <fullName evidence="8">MFS general substrate transporter</fullName>
    </submittedName>
</protein>
<reference evidence="8 9" key="1">
    <citation type="submission" date="2016-07" db="EMBL/GenBank/DDBJ databases">
        <title>Pervasive Adenine N6-methylation of Active Genes in Fungi.</title>
        <authorList>
            <consortium name="DOE Joint Genome Institute"/>
            <person name="Mondo S.J."/>
            <person name="Dannebaum R.O."/>
            <person name="Kuo R.C."/>
            <person name="Labutti K."/>
            <person name="Haridas S."/>
            <person name="Kuo A."/>
            <person name="Salamov A."/>
            <person name="Ahrendt S.R."/>
            <person name="Lipzen A."/>
            <person name="Sullivan W."/>
            <person name="Andreopoulos W.B."/>
            <person name="Clum A."/>
            <person name="Lindquist E."/>
            <person name="Daum C."/>
            <person name="Ramamoorthy G.K."/>
            <person name="Gryganskyi A."/>
            <person name="Culley D."/>
            <person name="Magnuson J.K."/>
            <person name="James T.Y."/>
            <person name="O'Malley M.A."/>
            <person name="Stajich J.E."/>
            <person name="Spatafora J.W."/>
            <person name="Visel A."/>
            <person name="Grigoriev I.V."/>
        </authorList>
    </citation>
    <scope>NUCLEOTIDE SEQUENCE [LARGE SCALE GENOMIC DNA]</scope>
    <source>
        <strain evidence="8 9">NRRL 3301</strain>
    </source>
</reference>
<feature type="transmembrane region" description="Helical" evidence="6">
    <location>
        <begin position="76"/>
        <end position="94"/>
    </location>
</feature>
<keyword evidence="9" id="KW-1185">Reference proteome</keyword>
<feature type="transmembrane region" description="Helical" evidence="6">
    <location>
        <begin position="204"/>
        <end position="222"/>
    </location>
</feature>
<dbReference type="PROSITE" id="PS50850">
    <property type="entry name" value="MFS"/>
    <property type="match status" value="1"/>
</dbReference>
<dbReference type="GO" id="GO:0016020">
    <property type="term" value="C:membrane"/>
    <property type="evidence" value="ECO:0007669"/>
    <property type="project" value="UniProtKB-SubCell"/>
</dbReference>
<feature type="transmembrane region" description="Helical" evidence="6">
    <location>
        <begin position="159"/>
        <end position="184"/>
    </location>
</feature>
<feature type="transmembrane region" description="Helical" evidence="6">
    <location>
        <begin position="409"/>
        <end position="431"/>
    </location>
</feature>
<dbReference type="SUPFAM" id="SSF103473">
    <property type="entry name" value="MFS general substrate transporter"/>
    <property type="match status" value="1"/>
</dbReference>
<comment type="subcellular location">
    <subcellularLocation>
        <location evidence="1">Membrane</location>
        <topology evidence="1">Multi-pass membrane protein</topology>
    </subcellularLocation>
</comment>
<name>A0A1X2GEI4_9FUNG</name>
<feature type="transmembrane region" description="Helical" evidence="6">
    <location>
        <begin position="270"/>
        <end position="289"/>
    </location>
</feature>
<dbReference type="PANTHER" id="PTHR48022:SF2">
    <property type="entry name" value="PLASTIDIC GLUCOSE TRANSPORTER 4"/>
    <property type="match status" value="1"/>
</dbReference>
<feature type="transmembrane region" description="Helical" evidence="6">
    <location>
        <begin position="28"/>
        <end position="56"/>
    </location>
</feature>
<comment type="similarity">
    <text evidence="2">Belongs to the major facilitator superfamily. Sugar transporter (TC 2.A.1.1) family.</text>
</comment>
<dbReference type="InterPro" id="IPR050360">
    <property type="entry name" value="MFS_Sugar_Transporters"/>
</dbReference>
<dbReference type="OrthoDB" id="6133115at2759"/>
<dbReference type="STRING" id="101127.A0A1X2GEI4"/>
<feature type="transmembrane region" description="Helical" evidence="6">
    <location>
        <begin position="451"/>
        <end position="473"/>
    </location>
</feature>
<dbReference type="Gene3D" id="1.20.1250.20">
    <property type="entry name" value="MFS general substrate transporter like domains"/>
    <property type="match status" value="2"/>
</dbReference>
<dbReference type="InterPro" id="IPR005828">
    <property type="entry name" value="MFS_sugar_transport-like"/>
</dbReference>
<evidence type="ECO:0000256" key="1">
    <source>
        <dbReference type="ARBA" id="ARBA00004141"/>
    </source>
</evidence>
<keyword evidence="4 6" id="KW-1133">Transmembrane helix</keyword>
<feature type="transmembrane region" description="Helical" evidence="6">
    <location>
        <begin position="485"/>
        <end position="502"/>
    </location>
</feature>
<comment type="caution">
    <text evidence="8">The sequence shown here is derived from an EMBL/GenBank/DDBJ whole genome shotgun (WGS) entry which is preliminary data.</text>
</comment>
<feature type="transmembrane region" description="Helical" evidence="6">
    <location>
        <begin position="380"/>
        <end position="402"/>
    </location>
</feature>
<dbReference type="InterPro" id="IPR036259">
    <property type="entry name" value="MFS_trans_sf"/>
</dbReference>
<gene>
    <name evidence="8" type="ORF">DM01DRAFT_1384222</name>
</gene>